<evidence type="ECO:0000313" key="5">
    <source>
        <dbReference type="EMBL" id="SVC36482.1"/>
    </source>
</evidence>
<sequence>MARLLGYGEAIREALDQALNTDPDVVVMGLGVPDPKGVFGSTLGLQERHGSTRVFDIPLSENAVTGVALGCATTGLRPVLVHQRVDFTLVSFEQILNQLAKWRFMFGGRLSAPVVIRMVVGRGWGQGPQHSQSLQALFAHVPGLKVVMPTTPFDAKGMMTSAIESDDPVICLEHRWLYEIRDEVPPDPYRVPLDRARVMRSGTDVTLIGVSYMALECLTAAEMLAGVGISAEVIDLRSIRPLDHETILDSVNRTGRLL</sequence>
<proteinExistence type="predicted"/>
<dbReference type="AlphaFoldDB" id="A0A382LMZ4"/>
<accession>A0A382LMZ4</accession>
<feature type="non-terminal residue" evidence="5">
    <location>
        <position position="1"/>
    </location>
</feature>
<dbReference type="Gene3D" id="3.40.50.920">
    <property type="match status" value="1"/>
</dbReference>
<gene>
    <name evidence="5" type="ORF">METZ01_LOCUS289336</name>
</gene>
<keyword evidence="2" id="KW-0560">Oxidoreductase</keyword>
<keyword evidence="3" id="KW-0786">Thiamine pyrophosphate</keyword>
<dbReference type="PANTHER" id="PTHR43257">
    <property type="entry name" value="PYRUVATE DEHYDROGENASE E1 COMPONENT BETA SUBUNIT"/>
    <property type="match status" value="1"/>
</dbReference>
<protein>
    <recommendedName>
        <fullName evidence="4">Transketolase-like pyrimidine-binding domain-containing protein</fullName>
    </recommendedName>
</protein>
<evidence type="ECO:0000256" key="2">
    <source>
        <dbReference type="ARBA" id="ARBA00023002"/>
    </source>
</evidence>
<comment type="cofactor">
    <cofactor evidence="1">
        <name>thiamine diphosphate</name>
        <dbReference type="ChEBI" id="CHEBI:58937"/>
    </cofactor>
</comment>
<feature type="domain" description="Transketolase-like pyrimidine-binding" evidence="4">
    <location>
        <begin position="5"/>
        <end position="180"/>
    </location>
</feature>
<dbReference type="PANTHER" id="PTHR43257:SF2">
    <property type="entry name" value="PYRUVATE DEHYDROGENASE E1 COMPONENT SUBUNIT BETA"/>
    <property type="match status" value="1"/>
</dbReference>
<dbReference type="FunFam" id="3.40.50.970:FF:000001">
    <property type="entry name" value="Pyruvate dehydrogenase E1 beta subunit"/>
    <property type="match status" value="1"/>
</dbReference>
<dbReference type="Pfam" id="PF02780">
    <property type="entry name" value="Transketolase_C"/>
    <property type="match status" value="1"/>
</dbReference>
<dbReference type="SMART" id="SM00861">
    <property type="entry name" value="Transket_pyr"/>
    <property type="match status" value="1"/>
</dbReference>
<dbReference type="InterPro" id="IPR005475">
    <property type="entry name" value="Transketolase-like_Pyr-bd"/>
</dbReference>
<dbReference type="Pfam" id="PF02779">
    <property type="entry name" value="Transket_pyr"/>
    <property type="match status" value="1"/>
</dbReference>
<organism evidence="5">
    <name type="scientific">marine metagenome</name>
    <dbReference type="NCBI Taxonomy" id="408172"/>
    <lineage>
        <taxon>unclassified sequences</taxon>
        <taxon>metagenomes</taxon>
        <taxon>ecological metagenomes</taxon>
    </lineage>
</organism>
<dbReference type="SUPFAM" id="SSF52922">
    <property type="entry name" value="TK C-terminal domain-like"/>
    <property type="match status" value="1"/>
</dbReference>
<name>A0A382LMZ4_9ZZZZ</name>
<evidence type="ECO:0000256" key="3">
    <source>
        <dbReference type="ARBA" id="ARBA00023052"/>
    </source>
</evidence>
<evidence type="ECO:0000256" key="1">
    <source>
        <dbReference type="ARBA" id="ARBA00001964"/>
    </source>
</evidence>
<feature type="non-terminal residue" evidence="5">
    <location>
        <position position="258"/>
    </location>
</feature>
<dbReference type="EMBL" id="UINC01087259">
    <property type="protein sequence ID" value="SVC36482.1"/>
    <property type="molecule type" value="Genomic_DNA"/>
</dbReference>
<dbReference type="GO" id="GO:0016491">
    <property type="term" value="F:oxidoreductase activity"/>
    <property type="evidence" value="ECO:0007669"/>
    <property type="project" value="UniProtKB-KW"/>
</dbReference>
<dbReference type="CDD" id="cd07036">
    <property type="entry name" value="TPP_PYR_E1-PDHc-beta_like"/>
    <property type="match status" value="1"/>
</dbReference>
<dbReference type="InterPro" id="IPR009014">
    <property type="entry name" value="Transketo_C/PFOR_II"/>
</dbReference>
<dbReference type="InterPro" id="IPR033248">
    <property type="entry name" value="Transketolase_C"/>
</dbReference>
<evidence type="ECO:0000259" key="4">
    <source>
        <dbReference type="SMART" id="SM00861"/>
    </source>
</evidence>
<dbReference type="Gene3D" id="3.40.50.970">
    <property type="match status" value="1"/>
</dbReference>
<dbReference type="InterPro" id="IPR029061">
    <property type="entry name" value="THDP-binding"/>
</dbReference>
<reference evidence="5" key="1">
    <citation type="submission" date="2018-05" db="EMBL/GenBank/DDBJ databases">
        <authorList>
            <person name="Lanie J.A."/>
            <person name="Ng W.-L."/>
            <person name="Kazmierczak K.M."/>
            <person name="Andrzejewski T.M."/>
            <person name="Davidsen T.M."/>
            <person name="Wayne K.J."/>
            <person name="Tettelin H."/>
            <person name="Glass J.I."/>
            <person name="Rusch D."/>
            <person name="Podicherti R."/>
            <person name="Tsui H.-C.T."/>
            <person name="Winkler M.E."/>
        </authorList>
    </citation>
    <scope>NUCLEOTIDE SEQUENCE</scope>
</reference>
<dbReference type="SUPFAM" id="SSF52518">
    <property type="entry name" value="Thiamin diphosphate-binding fold (THDP-binding)"/>
    <property type="match status" value="1"/>
</dbReference>